<feature type="transmembrane region" description="Helical" evidence="10">
    <location>
        <begin position="78"/>
        <end position="100"/>
    </location>
</feature>
<dbReference type="AlphaFoldDB" id="A0AB39YL34"/>
<feature type="transmembrane region" description="Helical" evidence="10">
    <location>
        <begin position="176"/>
        <end position="195"/>
    </location>
</feature>
<sequence>MTLRAVVSSTSEPAARCGASKASIQINRKDTFDMTSPVQATPEHQPGLTARLSAEALGSMFIVVVAVGVGIFSNPSGAPVPVALAAGLTVTVAMLAFGHVSGGHFNPAITLGNLIAGRIRAVAAVAYLTAQLIGSVVGAALIYFVVTTVPVLKDARAAFDVVAPGYGEHAAAQTQMAGVLMVEILGAALLVAVFLGATAGRRAVPALAPFAVGLAMVVLLQFGQVLGNLPFNPARATAQAFFSSSWAIEGLWLFWVAPLLGAALAGLVFRGFQGLAEGNGAGSADFQAAHDDDVNAAFDADHDLTEVGAGTSGAKEQQASAKKDTVNPAPAPAAAADDDARDFFDGKKG</sequence>
<dbReference type="PRINTS" id="PR00783">
    <property type="entry name" value="MINTRINSICP"/>
</dbReference>
<name>A0AB39YL34_9MICC</name>
<comment type="subcellular location">
    <subcellularLocation>
        <location evidence="1">Cell membrane</location>
        <topology evidence="1">Multi-pass membrane protein</topology>
    </subcellularLocation>
</comment>
<dbReference type="InterPro" id="IPR022357">
    <property type="entry name" value="MIP_CS"/>
</dbReference>
<dbReference type="SUPFAM" id="SSF81338">
    <property type="entry name" value="Aquaporin-like"/>
    <property type="match status" value="1"/>
</dbReference>
<dbReference type="GO" id="GO:0015250">
    <property type="term" value="F:water channel activity"/>
    <property type="evidence" value="ECO:0007669"/>
    <property type="project" value="TreeGrafter"/>
</dbReference>
<dbReference type="PANTHER" id="PTHR19139:SF199">
    <property type="entry name" value="MIP17260P"/>
    <property type="match status" value="1"/>
</dbReference>
<proteinExistence type="inferred from homology"/>
<dbReference type="InterPro" id="IPR034294">
    <property type="entry name" value="Aquaporin_transptr"/>
</dbReference>
<keyword evidence="6 10" id="KW-1133">Transmembrane helix</keyword>
<dbReference type="PANTHER" id="PTHR19139">
    <property type="entry name" value="AQUAPORIN TRANSPORTER"/>
    <property type="match status" value="1"/>
</dbReference>
<dbReference type="InterPro" id="IPR023271">
    <property type="entry name" value="Aquaporin-like"/>
</dbReference>
<feature type="region of interest" description="Disordered" evidence="9">
    <location>
        <begin position="307"/>
        <end position="349"/>
    </location>
</feature>
<evidence type="ECO:0000256" key="8">
    <source>
        <dbReference type="RuleBase" id="RU000477"/>
    </source>
</evidence>
<dbReference type="InterPro" id="IPR000425">
    <property type="entry name" value="MIP"/>
</dbReference>
<evidence type="ECO:0000256" key="2">
    <source>
        <dbReference type="ARBA" id="ARBA00006175"/>
    </source>
</evidence>
<evidence type="ECO:0000256" key="3">
    <source>
        <dbReference type="ARBA" id="ARBA00022448"/>
    </source>
</evidence>
<reference evidence="11" key="1">
    <citation type="submission" date="2024-07" db="EMBL/GenBank/DDBJ databases">
        <authorList>
            <person name="Li J."/>
            <person name="Wei H."/>
            <person name="Ma J."/>
        </authorList>
    </citation>
    <scope>NUCLEOTIDE SEQUENCE</scope>
    <source>
        <strain evidence="11">AMU7</strain>
    </source>
</reference>
<keyword evidence="4" id="KW-1003">Cell membrane</keyword>
<evidence type="ECO:0000256" key="6">
    <source>
        <dbReference type="ARBA" id="ARBA00022989"/>
    </source>
</evidence>
<gene>
    <name evidence="11" type="ORF">ABQM86_13245</name>
</gene>
<dbReference type="Gene3D" id="1.20.1080.10">
    <property type="entry name" value="Glycerol uptake facilitator protein"/>
    <property type="match status" value="1"/>
</dbReference>
<evidence type="ECO:0000256" key="9">
    <source>
        <dbReference type="SAM" id="MobiDB-lite"/>
    </source>
</evidence>
<evidence type="ECO:0000313" key="11">
    <source>
        <dbReference type="EMBL" id="XDV69938.1"/>
    </source>
</evidence>
<feature type="transmembrane region" description="Helical" evidence="10">
    <location>
        <begin position="121"/>
        <end position="146"/>
    </location>
</feature>
<evidence type="ECO:0000256" key="5">
    <source>
        <dbReference type="ARBA" id="ARBA00022692"/>
    </source>
</evidence>
<accession>A0AB39YL34</accession>
<feature type="transmembrane region" description="Helical" evidence="10">
    <location>
        <begin position="207"/>
        <end position="226"/>
    </location>
</feature>
<keyword evidence="3 8" id="KW-0813">Transport</keyword>
<evidence type="ECO:0000256" key="4">
    <source>
        <dbReference type="ARBA" id="ARBA00022475"/>
    </source>
</evidence>
<dbReference type="PROSITE" id="PS00221">
    <property type="entry name" value="MIP"/>
    <property type="match status" value="1"/>
</dbReference>
<evidence type="ECO:0000256" key="1">
    <source>
        <dbReference type="ARBA" id="ARBA00004651"/>
    </source>
</evidence>
<evidence type="ECO:0000256" key="7">
    <source>
        <dbReference type="ARBA" id="ARBA00023136"/>
    </source>
</evidence>
<dbReference type="Pfam" id="PF00230">
    <property type="entry name" value="MIP"/>
    <property type="match status" value="1"/>
</dbReference>
<feature type="transmembrane region" description="Helical" evidence="10">
    <location>
        <begin position="52"/>
        <end position="72"/>
    </location>
</feature>
<organism evidence="11">
    <name type="scientific">Paenarthrobacter sp. AMU7</name>
    <dbReference type="NCBI Taxonomy" id="3162492"/>
    <lineage>
        <taxon>Bacteria</taxon>
        <taxon>Bacillati</taxon>
        <taxon>Actinomycetota</taxon>
        <taxon>Actinomycetes</taxon>
        <taxon>Micrococcales</taxon>
        <taxon>Micrococcaceae</taxon>
        <taxon>Paenarthrobacter</taxon>
    </lineage>
</organism>
<dbReference type="GO" id="GO:0005886">
    <property type="term" value="C:plasma membrane"/>
    <property type="evidence" value="ECO:0007669"/>
    <property type="project" value="UniProtKB-SubCell"/>
</dbReference>
<evidence type="ECO:0000256" key="10">
    <source>
        <dbReference type="SAM" id="Phobius"/>
    </source>
</evidence>
<comment type="similarity">
    <text evidence="2 8">Belongs to the MIP/aquaporin (TC 1.A.8) family.</text>
</comment>
<keyword evidence="7 10" id="KW-0472">Membrane</keyword>
<keyword evidence="5 8" id="KW-0812">Transmembrane</keyword>
<feature type="transmembrane region" description="Helical" evidence="10">
    <location>
        <begin position="246"/>
        <end position="269"/>
    </location>
</feature>
<protein>
    <submittedName>
        <fullName evidence="11">Aquaporin</fullName>
    </submittedName>
</protein>
<dbReference type="EMBL" id="CP165735">
    <property type="protein sequence ID" value="XDV69938.1"/>
    <property type="molecule type" value="Genomic_DNA"/>
</dbReference>